<gene>
    <name evidence="3" type="ORF">GE061_011081</name>
</gene>
<evidence type="ECO:0000256" key="2">
    <source>
        <dbReference type="SAM" id="Phobius"/>
    </source>
</evidence>
<proteinExistence type="predicted"/>
<dbReference type="EMBL" id="WIXP02000003">
    <property type="protein sequence ID" value="KAF6213362.1"/>
    <property type="molecule type" value="Genomic_DNA"/>
</dbReference>
<accession>A0A6A4IS64</accession>
<organism evidence="3 4">
    <name type="scientific">Apolygus lucorum</name>
    <name type="common">Small green plant bug</name>
    <name type="synonym">Lygocoris lucorum</name>
    <dbReference type="NCBI Taxonomy" id="248454"/>
    <lineage>
        <taxon>Eukaryota</taxon>
        <taxon>Metazoa</taxon>
        <taxon>Ecdysozoa</taxon>
        <taxon>Arthropoda</taxon>
        <taxon>Hexapoda</taxon>
        <taxon>Insecta</taxon>
        <taxon>Pterygota</taxon>
        <taxon>Neoptera</taxon>
        <taxon>Paraneoptera</taxon>
        <taxon>Hemiptera</taxon>
        <taxon>Heteroptera</taxon>
        <taxon>Panheteroptera</taxon>
        <taxon>Cimicomorpha</taxon>
        <taxon>Miridae</taxon>
        <taxon>Mirini</taxon>
        <taxon>Apolygus</taxon>
    </lineage>
</organism>
<evidence type="ECO:0000256" key="1">
    <source>
        <dbReference type="SAM" id="MobiDB-lite"/>
    </source>
</evidence>
<evidence type="ECO:0000313" key="4">
    <source>
        <dbReference type="Proteomes" id="UP000466442"/>
    </source>
</evidence>
<comment type="caution">
    <text evidence="3">The sequence shown here is derived from an EMBL/GenBank/DDBJ whole genome shotgun (WGS) entry which is preliminary data.</text>
</comment>
<feature type="compositionally biased region" description="Basic and acidic residues" evidence="1">
    <location>
        <begin position="127"/>
        <end position="146"/>
    </location>
</feature>
<keyword evidence="2" id="KW-0812">Transmembrane</keyword>
<evidence type="ECO:0000313" key="3">
    <source>
        <dbReference type="EMBL" id="KAF6213362.1"/>
    </source>
</evidence>
<reference evidence="3" key="1">
    <citation type="journal article" date="2021" name="Mol. Ecol. Resour.">
        <title>Apolygus lucorum genome provides insights into omnivorousness and mesophyll feeding.</title>
        <authorList>
            <person name="Liu Y."/>
            <person name="Liu H."/>
            <person name="Wang H."/>
            <person name="Huang T."/>
            <person name="Liu B."/>
            <person name="Yang B."/>
            <person name="Yin L."/>
            <person name="Li B."/>
            <person name="Zhang Y."/>
            <person name="Zhang S."/>
            <person name="Jiang F."/>
            <person name="Zhang X."/>
            <person name="Ren Y."/>
            <person name="Wang B."/>
            <person name="Wang S."/>
            <person name="Lu Y."/>
            <person name="Wu K."/>
            <person name="Fan W."/>
            <person name="Wang G."/>
        </authorList>
    </citation>
    <scope>NUCLEOTIDE SEQUENCE</scope>
    <source>
        <strain evidence="3">12Hb</strain>
    </source>
</reference>
<dbReference type="Proteomes" id="UP000466442">
    <property type="component" value="Unassembled WGS sequence"/>
</dbReference>
<keyword evidence="2" id="KW-1133">Transmembrane helix</keyword>
<feature type="region of interest" description="Disordered" evidence="1">
    <location>
        <begin position="103"/>
        <end position="172"/>
    </location>
</feature>
<keyword evidence="2" id="KW-0472">Membrane</keyword>
<sequence>MFCGIPNIKNFVGDWLKIIMFLVLPIASAGIPRILGMKRKRSRKRHVCFFSEILVREFDKHCPPCEFVRERCQSLDSYSRKDSPRRHREAAIETNHDLRMIRKVPEDEYRNVSPPPRASQAGLSYIRVDKSHQKNYEDGAEKELTKRRLRKRKHDSSESDDCDGGSRCECHKNECPQKSLRIQ</sequence>
<keyword evidence="4" id="KW-1185">Reference proteome</keyword>
<feature type="transmembrane region" description="Helical" evidence="2">
    <location>
        <begin position="15"/>
        <end position="35"/>
    </location>
</feature>
<name>A0A6A4IS64_APOLU</name>
<feature type="region of interest" description="Disordered" evidence="1">
    <location>
        <begin position="78"/>
        <end position="97"/>
    </location>
</feature>
<protein>
    <submittedName>
        <fullName evidence="3">Uncharacterized protein</fullName>
    </submittedName>
</protein>
<dbReference type="AlphaFoldDB" id="A0A6A4IS64"/>